<dbReference type="RefSeq" id="XP_032833483.1">
    <property type="nucleotide sequence ID" value="XM_032977592.1"/>
</dbReference>
<evidence type="ECO:0000313" key="9">
    <source>
        <dbReference type="RefSeq" id="XP_032833483.1"/>
    </source>
</evidence>
<evidence type="ECO:0000256" key="5">
    <source>
        <dbReference type="HAMAP-Rule" id="MF_03187"/>
    </source>
</evidence>
<dbReference type="PANTHER" id="PTHR13200">
    <property type="entry name" value="EEF1A LYSINE METHYLTRANSFERASE 1"/>
    <property type="match status" value="1"/>
</dbReference>
<dbReference type="CTD" id="221143"/>
<keyword evidence="7" id="KW-1185">Reference proteome</keyword>
<feature type="compositionally biased region" description="Basic and acidic residues" evidence="6">
    <location>
        <begin position="39"/>
        <end position="49"/>
    </location>
</feature>
<protein>
    <recommendedName>
        <fullName evidence="5">EEF1A lysine methyltransferase 1</fullName>
        <ecNumber evidence="5">2.1.1.-</ecNumber>
    </recommendedName>
    <alternativeName>
        <fullName evidence="5">N(6)-adenine-specific DNA methyltransferase 2</fullName>
    </alternativeName>
    <alternativeName>
        <fullName evidence="5">Protein-lysine N-methyltransferase N6AMT2</fullName>
    </alternativeName>
</protein>
<dbReference type="AlphaFoldDB" id="A0AAJ7XGE6"/>
<dbReference type="Pfam" id="PF10237">
    <property type="entry name" value="N6-adenineMlase"/>
    <property type="match status" value="1"/>
</dbReference>
<gene>
    <name evidence="5 8 9" type="primary">EEF1AKMT1</name>
    <name evidence="5" type="synonym">N6AMT2</name>
</gene>
<proteinExistence type="inferred from homology"/>
<dbReference type="GO" id="GO:0032259">
    <property type="term" value="P:methylation"/>
    <property type="evidence" value="ECO:0007669"/>
    <property type="project" value="UniProtKB-KW"/>
</dbReference>
<feature type="compositionally biased region" description="Polar residues" evidence="6">
    <location>
        <begin position="122"/>
        <end position="137"/>
    </location>
</feature>
<sequence length="300" mass="32250">MESADGERRRGIPGSEDDDDDDDDEPRLSTHALAALREFYAEQGEKEAAGDVGAQAEHEDPPENWQLSQFWYTEETATALAREAVEAAGPQGRVACVCAPSVFRALLRLRKSEPAAAFPENSHCSSSLPREPTQTSDAPEGPRVAAARDVLLEFDERFAALAGDSFVRYDYRRPLDLAGARGDGGGSGSSSSRSSSPLLDEHGFSLVLLDPPYLSAECLEKVAVTARFLARDRIVLCTGAVMSDVAARELGVHPCRFVPRHQHRLANEFLCFANYPLALDGHGANAGGPGGHAATRTPPH</sequence>
<keyword evidence="3 5" id="KW-0489">Methyltransferase</keyword>
<evidence type="ECO:0000256" key="3">
    <source>
        <dbReference type="ARBA" id="ARBA00022603"/>
    </source>
</evidence>
<dbReference type="InterPro" id="IPR019369">
    <property type="entry name" value="Efm5/EEF1AKMT1"/>
</dbReference>
<dbReference type="GO" id="GO:0016279">
    <property type="term" value="F:protein-lysine N-methyltransferase activity"/>
    <property type="evidence" value="ECO:0007669"/>
    <property type="project" value="UniProtKB-UniRule"/>
</dbReference>
<evidence type="ECO:0000256" key="4">
    <source>
        <dbReference type="ARBA" id="ARBA00022679"/>
    </source>
</evidence>
<feature type="region of interest" description="Disordered" evidence="6">
    <location>
        <begin position="118"/>
        <end position="142"/>
    </location>
</feature>
<feature type="compositionally biased region" description="Basic and acidic residues" evidence="6">
    <location>
        <begin position="1"/>
        <end position="10"/>
    </location>
</feature>
<reference evidence="8 9" key="1">
    <citation type="submission" date="2025-04" db="UniProtKB">
        <authorList>
            <consortium name="RefSeq"/>
        </authorList>
    </citation>
    <scope>IDENTIFICATION</scope>
    <source>
        <tissue evidence="8 9">Sperm</tissue>
    </source>
</reference>
<keyword evidence="4 5" id="KW-0808">Transferase</keyword>
<name>A0AAJ7XGE6_PETMA</name>
<comment type="similarity">
    <text evidence="5">Belongs to the class I-like SAM-binding methyltransferase superfamily. EFM5 family.</text>
</comment>
<evidence type="ECO:0000256" key="1">
    <source>
        <dbReference type="ARBA" id="ARBA00004496"/>
    </source>
</evidence>
<feature type="compositionally biased region" description="Acidic residues" evidence="6">
    <location>
        <begin position="15"/>
        <end position="25"/>
    </location>
</feature>
<dbReference type="Proteomes" id="UP001318040">
    <property type="component" value="Chromosome 63"/>
</dbReference>
<evidence type="ECO:0000256" key="2">
    <source>
        <dbReference type="ARBA" id="ARBA00022490"/>
    </source>
</evidence>
<comment type="function">
    <text evidence="5">Protein-lysine methyltransferase that selectively catalyzes the trimethylation of EEF1A at 'Lys-79'.</text>
</comment>
<dbReference type="EC" id="2.1.1.-" evidence="5"/>
<dbReference type="RefSeq" id="XP_032833481.1">
    <property type="nucleotide sequence ID" value="XM_032977590.1"/>
</dbReference>
<accession>A0AAJ7XGE6</accession>
<keyword evidence="2 5" id="KW-0963">Cytoplasm</keyword>
<comment type="caution">
    <text evidence="5">Was originally thought to be an N(6)-adenine-specific DNA methyltransferase based on primary sequence and predicted secondary structure.</text>
</comment>
<evidence type="ECO:0000313" key="8">
    <source>
        <dbReference type="RefSeq" id="XP_032833481.1"/>
    </source>
</evidence>
<dbReference type="InterPro" id="IPR041370">
    <property type="entry name" value="Mlase_EEF1AKMT1/ZCCHC4"/>
</dbReference>
<dbReference type="HAMAP" id="MF_03187">
    <property type="entry name" value="Methyltr_EFM5"/>
    <property type="match status" value="1"/>
</dbReference>
<feature type="region of interest" description="Disordered" evidence="6">
    <location>
        <begin position="1"/>
        <end position="61"/>
    </location>
</feature>
<comment type="subcellular location">
    <subcellularLocation>
        <location evidence="1 5">Cytoplasm</location>
    </subcellularLocation>
</comment>
<dbReference type="PANTHER" id="PTHR13200:SF0">
    <property type="entry name" value="EEF1A LYSINE METHYLTRANSFERASE 1"/>
    <property type="match status" value="1"/>
</dbReference>
<organism evidence="7 8">
    <name type="scientific">Petromyzon marinus</name>
    <name type="common">Sea lamprey</name>
    <dbReference type="NCBI Taxonomy" id="7757"/>
    <lineage>
        <taxon>Eukaryota</taxon>
        <taxon>Metazoa</taxon>
        <taxon>Chordata</taxon>
        <taxon>Craniata</taxon>
        <taxon>Vertebrata</taxon>
        <taxon>Cyclostomata</taxon>
        <taxon>Hyperoartia</taxon>
        <taxon>Petromyzontiformes</taxon>
        <taxon>Petromyzontidae</taxon>
        <taxon>Petromyzon</taxon>
    </lineage>
</organism>
<dbReference type="GO" id="GO:0005737">
    <property type="term" value="C:cytoplasm"/>
    <property type="evidence" value="ECO:0007669"/>
    <property type="project" value="UniProtKB-SubCell"/>
</dbReference>
<evidence type="ECO:0000256" key="6">
    <source>
        <dbReference type="SAM" id="MobiDB-lite"/>
    </source>
</evidence>
<dbReference type="KEGG" id="pmrn:116956129"/>
<evidence type="ECO:0000313" key="7">
    <source>
        <dbReference type="Proteomes" id="UP001318040"/>
    </source>
</evidence>